<reference evidence="1" key="1">
    <citation type="journal article" date="2023" name="Int. J. Syst. Evol. Microbiol.">
        <title>Methylocystis iwaonis sp. nov., a type II methane-oxidizing bacterium from surface soil of a rice paddy field in Japan, and emended description of the genus Methylocystis (ex Whittenbury et al. 1970) Bowman et al. 1993.</title>
        <authorList>
            <person name="Kaise H."/>
            <person name="Sawadogo J.B."/>
            <person name="Alam M.S."/>
            <person name="Ueno C."/>
            <person name="Dianou D."/>
            <person name="Shinjo R."/>
            <person name="Asakawa S."/>
        </authorList>
    </citation>
    <scope>NUCLEOTIDE SEQUENCE</scope>
    <source>
        <strain evidence="1">LMG27198</strain>
    </source>
</reference>
<organism evidence="1 2">
    <name type="scientific">Methylocystis echinoides</name>
    <dbReference type="NCBI Taxonomy" id="29468"/>
    <lineage>
        <taxon>Bacteria</taxon>
        <taxon>Pseudomonadati</taxon>
        <taxon>Pseudomonadota</taxon>
        <taxon>Alphaproteobacteria</taxon>
        <taxon>Hyphomicrobiales</taxon>
        <taxon>Methylocystaceae</taxon>
        <taxon>Methylocystis</taxon>
    </lineage>
</organism>
<evidence type="ECO:0000313" key="2">
    <source>
        <dbReference type="Proteomes" id="UP001144323"/>
    </source>
</evidence>
<accession>A0A9W6LUA1</accession>
<dbReference type="AlphaFoldDB" id="A0A9W6LUA1"/>
<name>A0A9W6LUA1_9HYPH</name>
<proteinExistence type="predicted"/>
<dbReference type="InterPro" id="IPR022243">
    <property type="entry name" value="DUF3768"/>
</dbReference>
<dbReference type="Proteomes" id="UP001144323">
    <property type="component" value="Unassembled WGS sequence"/>
</dbReference>
<protein>
    <recommendedName>
        <fullName evidence="3">DUF3768 domain-containing protein</fullName>
    </recommendedName>
</protein>
<gene>
    <name evidence="1" type="ORF">LMG27198_44300</name>
</gene>
<evidence type="ECO:0000313" key="1">
    <source>
        <dbReference type="EMBL" id="GLI95438.1"/>
    </source>
</evidence>
<dbReference type="EMBL" id="BSEC01000003">
    <property type="protein sequence ID" value="GLI95438.1"/>
    <property type="molecule type" value="Genomic_DNA"/>
</dbReference>
<comment type="caution">
    <text evidence="1">The sequence shown here is derived from an EMBL/GenBank/DDBJ whole genome shotgun (WGS) entry which is preliminary data.</text>
</comment>
<dbReference type="Pfam" id="PF12599">
    <property type="entry name" value="DUF3768"/>
    <property type="match status" value="1"/>
</dbReference>
<sequence length="77" mass="8457">MSTIAELNDTFRRTGSGGTVIVTSGIAALPPETQGRILVKVASFDAFTENNDPYGAHDFGSFDFGEQSIFWKIDYYD</sequence>
<keyword evidence="2" id="KW-1185">Reference proteome</keyword>
<evidence type="ECO:0008006" key="3">
    <source>
        <dbReference type="Google" id="ProtNLM"/>
    </source>
</evidence>